<dbReference type="Gene3D" id="2.60.40.420">
    <property type="entry name" value="Cupredoxins - blue copper proteins"/>
    <property type="match status" value="1"/>
</dbReference>
<evidence type="ECO:0000259" key="4">
    <source>
        <dbReference type="Pfam" id="PF00127"/>
    </source>
</evidence>
<dbReference type="SUPFAM" id="SSF49503">
    <property type="entry name" value="Cupredoxins"/>
    <property type="match status" value="1"/>
</dbReference>
<dbReference type="GO" id="GO:0005507">
    <property type="term" value="F:copper ion binding"/>
    <property type="evidence" value="ECO:0007669"/>
    <property type="project" value="InterPro"/>
</dbReference>
<dbReference type="Proteomes" id="UP000199582">
    <property type="component" value="Unassembled WGS sequence"/>
</dbReference>
<dbReference type="AlphaFoldDB" id="A0A1H7SHP6"/>
<gene>
    <name evidence="5" type="ORF">SAMN05443999_107134</name>
</gene>
<dbReference type="OrthoDB" id="9816061at2"/>
<dbReference type="EMBL" id="FOAG01000007">
    <property type="protein sequence ID" value="SEL72015.1"/>
    <property type="molecule type" value="Genomic_DNA"/>
</dbReference>
<name>A0A1H7SHP6_9RHOB</name>
<dbReference type="InterPro" id="IPR050845">
    <property type="entry name" value="Cu-binding_ET"/>
</dbReference>
<keyword evidence="2" id="KW-0186">Copper</keyword>
<feature type="domain" description="Blue (type 1) copper" evidence="4">
    <location>
        <begin position="48"/>
        <end position="171"/>
    </location>
</feature>
<keyword evidence="6" id="KW-1185">Reference proteome</keyword>
<proteinExistence type="predicted"/>
<dbReference type="InterPro" id="IPR000923">
    <property type="entry name" value="BlueCu_1"/>
</dbReference>
<dbReference type="GO" id="GO:0009055">
    <property type="term" value="F:electron transfer activity"/>
    <property type="evidence" value="ECO:0007669"/>
    <property type="project" value="InterPro"/>
</dbReference>
<keyword evidence="1" id="KW-0479">Metal-binding</keyword>
<reference evidence="5 6" key="1">
    <citation type="submission" date="2016-10" db="EMBL/GenBank/DDBJ databases">
        <authorList>
            <person name="de Groot N.N."/>
        </authorList>
    </citation>
    <scope>NUCLEOTIDE SEQUENCE [LARGE SCALE GENOMIC DNA]</scope>
    <source>
        <strain evidence="5 6">DSM 100674</strain>
    </source>
</reference>
<dbReference type="RefSeq" id="WP_093037137.1">
    <property type="nucleotide sequence ID" value="NZ_FOAG01000007.1"/>
</dbReference>
<dbReference type="STRING" id="1287727.SAMN05443999_107134"/>
<accession>A0A1H7SHP6</accession>
<dbReference type="InterPro" id="IPR008972">
    <property type="entry name" value="Cupredoxin"/>
</dbReference>
<dbReference type="PANTHER" id="PTHR38439">
    <property type="entry name" value="AURACYANIN-B"/>
    <property type="match status" value="1"/>
</dbReference>
<feature type="chain" id="PRO_5009299779" evidence="3">
    <location>
        <begin position="26"/>
        <end position="176"/>
    </location>
</feature>
<evidence type="ECO:0000313" key="6">
    <source>
        <dbReference type="Proteomes" id="UP000199582"/>
    </source>
</evidence>
<evidence type="ECO:0000256" key="3">
    <source>
        <dbReference type="SAM" id="SignalP"/>
    </source>
</evidence>
<evidence type="ECO:0000256" key="1">
    <source>
        <dbReference type="ARBA" id="ARBA00022723"/>
    </source>
</evidence>
<organism evidence="5 6">
    <name type="scientific">Roseovarius azorensis</name>
    <dbReference type="NCBI Taxonomy" id="1287727"/>
    <lineage>
        <taxon>Bacteria</taxon>
        <taxon>Pseudomonadati</taxon>
        <taxon>Pseudomonadota</taxon>
        <taxon>Alphaproteobacteria</taxon>
        <taxon>Rhodobacterales</taxon>
        <taxon>Roseobacteraceae</taxon>
        <taxon>Roseovarius</taxon>
    </lineage>
</organism>
<evidence type="ECO:0000313" key="5">
    <source>
        <dbReference type="EMBL" id="SEL72015.1"/>
    </source>
</evidence>
<feature type="signal peptide" evidence="3">
    <location>
        <begin position="1"/>
        <end position="25"/>
    </location>
</feature>
<sequence>MKITTTGITSLAAGLLAVSSTTALADAGHGTAPDFGRTGDEHHVSRTYEVRMGEMYFKPGAIRVMPGETVRFIVVNEGDAVHEFNLGNEDAWGSHAAEMNRMVDEGMIDYDVLRHGKMREMGMMHADPNAVLLEPGERAEIIWTFPDKVTEVGIACNVPGHREFGMVQDIIFRGEG</sequence>
<dbReference type="Pfam" id="PF00127">
    <property type="entry name" value="Copper-bind"/>
    <property type="match status" value="1"/>
</dbReference>
<dbReference type="PANTHER" id="PTHR38439:SF3">
    <property type="entry name" value="COPPER-RESISTANT CUPROPROTEIN COPI"/>
    <property type="match status" value="1"/>
</dbReference>
<evidence type="ECO:0000256" key="2">
    <source>
        <dbReference type="ARBA" id="ARBA00023008"/>
    </source>
</evidence>
<protein>
    <submittedName>
        <fullName evidence="5">Uncharacterized copper-binding protein, cupredoxin-like subfamily</fullName>
    </submittedName>
</protein>
<keyword evidence="3" id="KW-0732">Signal</keyword>